<dbReference type="PANTHER" id="PTHR43531:SF11">
    <property type="entry name" value="METHYL-ACCEPTING CHEMOTAXIS PROTEIN 3"/>
    <property type="match status" value="1"/>
</dbReference>
<gene>
    <name evidence="6" type="ORF">ACBT_0089</name>
</gene>
<dbReference type="GO" id="GO:0006935">
    <property type="term" value="P:chemotaxis"/>
    <property type="evidence" value="ECO:0007669"/>
    <property type="project" value="UniProtKB-KW"/>
</dbReference>
<keyword evidence="1" id="KW-0145">Chemotaxis</keyword>
<dbReference type="Pfam" id="PF08376">
    <property type="entry name" value="NIT"/>
    <property type="match status" value="1"/>
</dbReference>
<dbReference type="RefSeq" id="WP_024776259.1">
    <property type="nucleotide sequence ID" value="NZ_CP054051.1"/>
</dbReference>
<dbReference type="InterPro" id="IPR013587">
    <property type="entry name" value="Nitrate/nitrite_sensing"/>
</dbReference>
<dbReference type="GO" id="GO:0005886">
    <property type="term" value="C:plasma membrane"/>
    <property type="evidence" value="ECO:0007669"/>
    <property type="project" value="TreeGrafter"/>
</dbReference>
<keyword evidence="3" id="KW-0807">Transducer</keyword>
<accession>A0A7L5JLU1</accession>
<feature type="transmembrane region" description="Helical" evidence="4">
    <location>
        <begin position="21"/>
        <end position="39"/>
    </location>
</feature>
<proteinExistence type="inferred from homology"/>
<keyword evidence="4" id="KW-0812">Transmembrane</keyword>
<protein>
    <submittedName>
        <fullName evidence="6">NIT sensor-containing MCP-domain signal transduction protein</fullName>
    </submittedName>
</protein>
<feature type="transmembrane region" description="Helical" evidence="4">
    <location>
        <begin position="315"/>
        <end position="337"/>
    </location>
</feature>
<dbReference type="Proteomes" id="UP000509513">
    <property type="component" value="Chromosome"/>
</dbReference>
<sequence>MGIIQFLKTMSIKNKIRLISILPLVFVVILSFYININIYQKVSQLKDMKELTNLNIKISSLLHETQKERGLSASFIVSNDIKFKESLETQRKLTDENLKEFTKTIENLNTTSYPKNSEILITNVLKEITNLQKIRRDVNDLKIETSKVFNFYTNINSMLLDFIALTTTKVEREEDTRALIAYYNFLMAKERTGIERAIGSNTFAAKKFSSGMYEKYTGLVYEQQMFIEGFLKYVSEKNKIFYKEKINQPVINEVKDMSKNLLSYGENRDVNFETDPTIWFSKMTEKINILRQIEDHISTDMIESIEAYSSNQTNFMYFLVLVSIFLIIIIVNLVIFFNSNISKAISKIYTGIEQFMKYLNREINELEYIDFDARGELGKLATMINLNIDRINGDLEKDLLCVGEATITLDKFEKGYYSCRVNSKAANPQVQTLAKTINRMLNTQQKINKDILKVLSEYSNYNYTNIINSQNIYGELKELVDGINHLGEAITSMLVENKDNAIILQNGSVQLSKNVNQLNKASNEAAARLEETAAAVEEITSNIIQSTHNVSMMAKNANELNESVIDGEKLAEQTVSSMEEINTQVNLINDAISIIDQIAFQTNILSLNAAVEAATAGEAGKGFAVVAQEVRNLASRSAEAAHDIKNLVSNATLKANEGKKIAATMIDGYHNISQNISNTINLIKDVSSGANEQKVAMEQISDAINSLDKQTQVNANIANQTNDISSQTSVLANNIVISVNTKEFRGK</sequence>
<evidence type="ECO:0000256" key="4">
    <source>
        <dbReference type="SAM" id="Phobius"/>
    </source>
</evidence>
<evidence type="ECO:0000256" key="1">
    <source>
        <dbReference type="ARBA" id="ARBA00022500"/>
    </source>
</evidence>
<dbReference type="AlphaFoldDB" id="A0A7L5JLU1"/>
<evidence type="ECO:0000256" key="2">
    <source>
        <dbReference type="ARBA" id="ARBA00029447"/>
    </source>
</evidence>
<dbReference type="EMBL" id="CP054051">
    <property type="protein sequence ID" value="QKJ26080.1"/>
    <property type="molecule type" value="Genomic_DNA"/>
</dbReference>
<dbReference type="Pfam" id="PF00015">
    <property type="entry name" value="MCPsignal"/>
    <property type="match status" value="1"/>
</dbReference>
<dbReference type="KEGG" id="acib:ACBT_0089"/>
<keyword evidence="4" id="KW-0472">Membrane</keyword>
<organism evidence="6 7">
    <name type="scientific">Aliarcobacter cibarius</name>
    <dbReference type="NCBI Taxonomy" id="255507"/>
    <lineage>
        <taxon>Bacteria</taxon>
        <taxon>Pseudomonadati</taxon>
        <taxon>Campylobacterota</taxon>
        <taxon>Epsilonproteobacteria</taxon>
        <taxon>Campylobacterales</taxon>
        <taxon>Arcobacteraceae</taxon>
        <taxon>Aliarcobacter</taxon>
    </lineage>
</organism>
<reference evidence="6 7" key="1">
    <citation type="submission" date="2020-05" db="EMBL/GenBank/DDBJ databases">
        <title>Complete genome sequencing of Campylobacter and Arcobacter type strains.</title>
        <authorList>
            <person name="Miller W.G."/>
            <person name="Yee E."/>
        </authorList>
    </citation>
    <scope>NUCLEOTIDE SEQUENCE [LARGE SCALE GENOMIC DNA]</scope>
    <source>
        <strain evidence="6 7">LMG 21996</strain>
    </source>
</reference>
<dbReference type="GO" id="GO:0007165">
    <property type="term" value="P:signal transduction"/>
    <property type="evidence" value="ECO:0007669"/>
    <property type="project" value="UniProtKB-KW"/>
</dbReference>
<evidence type="ECO:0000256" key="3">
    <source>
        <dbReference type="PROSITE-ProRule" id="PRU00284"/>
    </source>
</evidence>
<evidence type="ECO:0000313" key="6">
    <source>
        <dbReference type="EMBL" id="QKJ26080.1"/>
    </source>
</evidence>
<dbReference type="InterPro" id="IPR051310">
    <property type="entry name" value="MCP_chemotaxis"/>
</dbReference>
<dbReference type="PROSITE" id="PS50111">
    <property type="entry name" value="CHEMOTAXIS_TRANSDUC_2"/>
    <property type="match status" value="1"/>
</dbReference>
<keyword evidence="4" id="KW-1133">Transmembrane helix</keyword>
<dbReference type="OrthoDB" id="2489132at2"/>
<name>A0A7L5JLU1_9BACT</name>
<dbReference type="InterPro" id="IPR004089">
    <property type="entry name" value="MCPsignal_dom"/>
</dbReference>
<dbReference type="PANTHER" id="PTHR43531">
    <property type="entry name" value="PROTEIN ICFG"/>
    <property type="match status" value="1"/>
</dbReference>
<feature type="domain" description="Methyl-accepting transducer" evidence="5">
    <location>
        <begin position="500"/>
        <end position="729"/>
    </location>
</feature>
<dbReference type="SMART" id="SM00283">
    <property type="entry name" value="MA"/>
    <property type="match status" value="1"/>
</dbReference>
<evidence type="ECO:0000313" key="7">
    <source>
        <dbReference type="Proteomes" id="UP000509513"/>
    </source>
</evidence>
<evidence type="ECO:0000259" key="5">
    <source>
        <dbReference type="PROSITE" id="PS50111"/>
    </source>
</evidence>
<dbReference type="GO" id="GO:0004888">
    <property type="term" value="F:transmembrane signaling receptor activity"/>
    <property type="evidence" value="ECO:0007669"/>
    <property type="project" value="TreeGrafter"/>
</dbReference>
<dbReference type="Gene3D" id="1.10.287.950">
    <property type="entry name" value="Methyl-accepting chemotaxis protein"/>
    <property type="match status" value="1"/>
</dbReference>
<dbReference type="SUPFAM" id="SSF58104">
    <property type="entry name" value="Methyl-accepting chemotaxis protein (MCP) signaling domain"/>
    <property type="match status" value="1"/>
</dbReference>
<comment type="similarity">
    <text evidence="2">Belongs to the methyl-accepting chemotaxis (MCP) protein family.</text>
</comment>